<keyword evidence="4 10" id="KW-0479">Metal-binding</keyword>
<evidence type="ECO:0000256" key="3">
    <source>
        <dbReference type="ARBA" id="ARBA00022679"/>
    </source>
</evidence>
<dbReference type="GO" id="GO:0009229">
    <property type="term" value="P:thiamine diphosphate biosynthetic process"/>
    <property type="evidence" value="ECO:0007669"/>
    <property type="project" value="UniProtKB-UniRule"/>
</dbReference>
<gene>
    <name evidence="10" type="primary">thiE</name>
    <name evidence="14" type="ORF">LHGZ1_2692</name>
</gene>
<evidence type="ECO:0000256" key="7">
    <source>
        <dbReference type="ARBA" id="ARBA00047334"/>
    </source>
</evidence>
<dbReference type="FunFam" id="3.20.20.70:FF:000096">
    <property type="entry name" value="Thiamine-phosphate synthase"/>
    <property type="match status" value="1"/>
</dbReference>
<evidence type="ECO:0000256" key="5">
    <source>
        <dbReference type="ARBA" id="ARBA00022842"/>
    </source>
</evidence>
<dbReference type="InterPro" id="IPR036206">
    <property type="entry name" value="ThiamineP_synth_sf"/>
</dbReference>
<feature type="binding site" evidence="10">
    <location>
        <position position="138"/>
    </location>
    <ligand>
        <name>4-amino-2-methyl-5-(diphosphooxymethyl)pyrimidine</name>
        <dbReference type="ChEBI" id="CHEBI:57841"/>
    </ligand>
</feature>
<dbReference type="GO" id="GO:0000287">
    <property type="term" value="F:magnesium ion binding"/>
    <property type="evidence" value="ECO:0007669"/>
    <property type="project" value="UniProtKB-UniRule"/>
</dbReference>
<evidence type="ECO:0000256" key="2">
    <source>
        <dbReference type="ARBA" id="ARBA00005165"/>
    </source>
</evidence>
<proteinExistence type="inferred from homology"/>
<dbReference type="PANTHER" id="PTHR20857:SF15">
    <property type="entry name" value="THIAMINE-PHOSPHATE SYNTHASE"/>
    <property type="match status" value="1"/>
</dbReference>
<dbReference type="RefSeq" id="WP_088861347.1">
    <property type="nucleotide sequence ID" value="NZ_CP022115.1"/>
</dbReference>
<dbReference type="EMBL" id="CP022115">
    <property type="protein sequence ID" value="ASJ25523.1"/>
    <property type="molecule type" value="Genomic_DNA"/>
</dbReference>
<evidence type="ECO:0000313" key="15">
    <source>
        <dbReference type="Proteomes" id="UP000197424"/>
    </source>
</evidence>
<comment type="pathway">
    <text evidence="2 10 12">Cofactor biosynthesis; thiamine diphosphate biosynthesis; thiamine phosphate from 4-amino-2-methyl-5-diphosphomethylpyrimidine and 4-methyl-5-(2-phosphoethyl)-thiazole: step 1/1.</text>
</comment>
<organism evidence="14 15">
    <name type="scientific">Laribacter hongkongensis</name>
    <dbReference type="NCBI Taxonomy" id="168471"/>
    <lineage>
        <taxon>Bacteria</taxon>
        <taxon>Pseudomonadati</taxon>
        <taxon>Pseudomonadota</taxon>
        <taxon>Betaproteobacteria</taxon>
        <taxon>Neisseriales</taxon>
        <taxon>Aquaspirillaceae</taxon>
        <taxon>Laribacter</taxon>
    </lineage>
</organism>
<dbReference type="GO" id="GO:0009228">
    <property type="term" value="P:thiamine biosynthetic process"/>
    <property type="evidence" value="ECO:0007669"/>
    <property type="project" value="UniProtKB-KW"/>
</dbReference>
<comment type="catalytic activity">
    <reaction evidence="8 10 11">
        <text>2-(2-carboxy-4-methylthiazol-5-yl)ethyl phosphate + 4-amino-2-methyl-5-(diphosphooxymethyl)pyrimidine + 2 H(+) = thiamine phosphate + CO2 + diphosphate</text>
        <dbReference type="Rhea" id="RHEA:47848"/>
        <dbReference type="ChEBI" id="CHEBI:15378"/>
        <dbReference type="ChEBI" id="CHEBI:16526"/>
        <dbReference type="ChEBI" id="CHEBI:33019"/>
        <dbReference type="ChEBI" id="CHEBI:37575"/>
        <dbReference type="ChEBI" id="CHEBI:57841"/>
        <dbReference type="ChEBI" id="CHEBI:62890"/>
        <dbReference type="EC" id="2.5.1.3"/>
    </reaction>
</comment>
<comment type="catalytic activity">
    <reaction evidence="7 10 11">
        <text>4-methyl-5-(2-phosphooxyethyl)-thiazole + 4-amino-2-methyl-5-(diphosphooxymethyl)pyrimidine + H(+) = thiamine phosphate + diphosphate</text>
        <dbReference type="Rhea" id="RHEA:22328"/>
        <dbReference type="ChEBI" id="CHEBI:15378"/>
        <dbReference type="ChEBI" id="CHEBI:33019"/>
        <dbReference type="ChEBI" id="CHEBI:37575"/>
        <dbReference type="ChEBI" id="CHEBI:57841"/>
        <dbReference type="ChEBI" id="CHEBI:58296"/>
        <dbReference type="EC" id="2.5.1.3"/>
    </reaction>
</comment>
<dbReference type="Gene3D" id="3.20.20.70">
    <property type="entry name" value="Aldolase class I"/>
    <property type="match status" value="1"/>
</dbReference>
<dbReference type="OrthoDB" id="9810880at2"/>
<feature type="binding site" evidence="10">
    <location>
        <position position="72"/>
    </location>
    <ligand>
        <name>Mg(2+)</name>
        <dbReference type="ChEBI" id="CHEBI:18420"/>
    </ligand>
</feature>
<keyword evidence="5 10" id="KW-0460">Magnesium</keyword>
<evidence type="ECO:0000256" key="4">
    <source>
        <dbReference type="ARBA" id="ARBA00022723"/>
    </source>
</evidence>
<dbReference type="HAMAP" id="MF_00097">
    <property type="entry name" value="TMP_synthase"/>
    <property type="match status" value="1"/>
</dbReference>
<comment type="catalytic activity">
    <reaction evidence="9 10 11">
        <text>2-[(2R,5Z)-2-carboxy-4-methylthiazol-5(2H)-ylidene]ethyl phosphate + 4-amino-2-methyl-5-(diphosphooxymethyl)pyrimidine + 2 H(+) = thiamine phosphate + CO2 + diphosphate</text>
        <dbReference type="Rhea" id="RHEA:47844"/>
        <dbReference type="ChEBI" id="CHEBI:15378"/>
        <dbReference type="ChEBI" id="CHEBI:16526"/>
        <dbReference type="ChEBI" id="CHEBI:33019"/>
        <dbReference type="ChEBI" id="CHEBI:37575"/>
        <dbReference type="ChEBI" id="CHEBI:57841"/>
        <dbReference type="ChEBI" id="CHEBI:62899"/>
        <dbReference type="EC" id="2.5.1.3"/>
    </reaction>
</comment>
<evidence type="ECO:0000313" key="14">
    <source>
        <dbReference type="EMBL" id="ASJ25523.1"/>
    </source>
</evidence>
<dbReference type="InterPro" id="IPR022998">
    <property type="entry name" value="ThiamineP_synth_TenI"/>
</dbReference>
<feature type="domain" description="Thiamine phosphate synthase/TenI" evidence="13">
    <location>
        <begin position="8"/>
        <end position="189"/>
    </location>
</feature>
<accession>A0A248LMY1</accession>
<evidence type="ECO:0000256" key="6">
    <source>
        <dbReference type="ARBA" id="ARBA00022977"/>
    </source>
</evidence>
<evidence type="ECO:0000256" key="12">
    <source>
        <dbReference type="RuleBase" id="RU004253"/>
    </source>
</evidence>
<feature type="binding site" evidence="10">
    <location>
        <position position="110"/>
    </location>
    <ligand>
        <name>4-amino-2-methyl-5-(diphosphooxymethyl)pyrimidine</name>
        <dbReference type="ChEBI" id="CHEBI:57841"/>
    </ligand>
</feature>
<evidence type="ECO:0000256" key="11">
    <source>
        <dbReference type="RuleBase" id="RU003826"/>
    </source>
</evidence>
<dbReference type="NCBIfam" id="TIGR00693">
    <property type="entry name" value="thiE"/>
    <property type="match status" value="1"/>
</dbReference>
<feature type="binding site" evidence="10">
    <location>
        <begin position="135"/>
        <end position="137"/>
    </location>
    <ligand>
        <name>2-[(2R,5Z)-2-carboxy-4-methylthiazol-5(2H)-ylidene]ethyl phosphate</name>
        <dbReference type="ChEBI" id="CHEBI:62899"/>
    </ligand>
</feature>
<feature type="binding site" evidence="10">
    <location>
        <position position="71"/>
    </location>
    <ligand>
        <name>4-amino-2-methyl-5-(diphosphooxymethyl)pyrimidine</name>
        <dbReference type="ChEBI" id="CHEBI:57841"/>
    </ligand>
</feature>
<keyword evidence="6 10" id="KW-0784">Thiamine biosynthesis</keyword>
<dbReference type="CDD" id="cd00564">
    <property type="entry name" value="TMP_TenI"/>
    <property type="match status" value="1"/>
</dbReference>
<dbReference type="GO" id="GO:0005737">
    <property type="term" value="C:cytoplasm"/>
    <property type="evidence" value="ECO:0007669"/>
    <property type="project" value="TreeGrafter"/>
</dbReference>
<dbReference type="Pfam" id="PF02581">
    <property type="entry name" value="TMP-TENI"/>
    <property type="match status" value="1"/>
</dbReference>
<dbReference type="PANTHER" id="PTHR20857">
    <property type="entry name" value="THIAMINE-PHOSPHATE PYROPHOSPHORYLASE"/>
    <property type="match status" value="1"/>
</dbReference>
<dbReference type="UniPathway" id="UPA00060">
    <property type="reaction ID" value="UER00141"/>
</dbReference>
<dbReference type="InterPro" id="IPR013785">
    <property type="entry name" value="Aldolase_TIM"/>
</dbReference>
<feature type="binding site" evidence="10">
    <location>
        <begin position="186"/>
        <end position="187"/>
    </location>
    <ligand>
        <name>2-[(2R,5Z)-2-carboxy-4-methylthiazol-5(2H)-ylidene]ethyl phosphate</name>
        <dbReference type="ChEBI" id="CHEBI:62899"/>
    </ligand>
</feature>
<comment type="similarity">
    <text evidence="10 11">Belongs to the thiamine-phosphate synthase family.</text>
</comment>
<dbReference type="InterPro" id="IPR034291">
    <property type="entry name" value="TMP_synthase"/>
</dbReference>
<dbReference type="SUPFAM" id="SSF51391">
    <property type="entry name" value="Thiamin phosphate synthase"/>
    <property type="match status" value="1"/>
</dbReference>
<evidence type="ECO:0000259" key="13">
    <source>
        <dbReference type="Pfam" id="PF02581"/>
    </source>
</evidence>
<dbReference type="GO" id="GO:0004789">
    <property type="term" value="F:thiamine-phosphate diphosphorylase activity"/>
    <property type="evidence" value="ECO:0007669"/>
    <property type="project" value="UniProtKB-UniRule"/>
</dbReference>
<evidence type="ECO:0000256" key="10">
    <source>
        <dbReference type="HAMAP-Rule" id="MF_00097"/>
    </source>
</evidence>
<dbReference type="EC" id="2.5.1.3" evidence="10"/>
<name>A0A248LMY1_9NEIS</name>
<feature type="binding site" evidence="10">
    <location>
        <position position="166"/>
    </location>
    <ligand>
        <name>2-[(2R,5Z)-2-carboxy-4-methylthiazol-5(2H)-ylidene]ethyl phosphate</name>
        <dbReference type="ChEBI" id="CHEBI:62899"/>
    </ligand>
</feature>
<comment type="function">
    <text evidence="1 10">Condenses 4-methyl-5-(beta-hydroxyethyl)thiazole monophosphate (THZ-P) and 2-methyl-4-amino-5-hydroxymethyl pyrimidine pyrophosphate (HMP-PP) to form thiamine monophosphate (TMP).</text>
</comment>
<feature type="binding site" evidence="10">
    <location>
        <position position="91"/>
    </location>
    <ligand>
        <name>Mg(2+)</name>
        <dbReference type="ChEBI" id="CHEBI:18420"/>
    </ligand>
</feature>
<dbReference type="AlphaFoldDB" id="A0A248LMY1"/>
<comment type="caution">
    <text evidence="10">Lacks conserved residue(s) required for the propagation of feature annotation.</text>
</comment>
<reference evidence="15" key="1">
    <citation type="submission" date="2017-06" db="EMBL/GenBank/DDBJ databases">
        <title>Whole genome sequence of Laribacter hongkongensis LHGZ1.</title>
        <authorList>
            <person name="Chen D."/>
            <person name="Wu H."/>
            <person name="Chen J."/>
        </authorList>
    </citation>
    <scope>NUCLEOTIDE SEQUENCE [LARGE SCALE GENOMIC DNA]</scope>
    <source>
        <strain evidence="15">LHGZ1</strain>
    </source>
</reference>
<keyword evidence="3 10" id="KW-0808">Transferase</keyword>
<evidence type="ECO:0000256" key="8">
    <source>
        <dbReference type="ARBA" id="ARBA00047851"/>
    </source>
</evidence>
<dbReference type="Proteomes" id="UP000197424">
    <property type="component" value="Chromosome"/>
</dbReference>
<evidence type="ECO:0000256" key="1">
    <source>
        <dbReference type="ARBA" id="ARBA00003814"/>
    </source>
</evidence>
<evidence type="ECO:0000256" key="9">
    <source>
        <dbReference type="ARBA" id="ARBA00047883"/>
    </source>
</evidence>
<comment type="cofactor">
    <cofactor evidence="10">
        <name>Mg(2+)</name>
        <dbReference type="ChEBI" id="CHEBI:18420"/>
    </cofactor>
    <text evidence="10">Binds 1 Mg(2+) ion per subunit.</text>
</comment>
<sequence length="210" mass="21200">MKMIDYSVYLVLDPDLCGGLDGMLRVTEAAMAGGAGVVQLRAPQWKKRQWLDAARALQPLCRQGGAVFVVNDQVDVALAVGADGVHVGQQDLPVAVVRELMGPQALIGLSVNHAGQLAAVPPEADYLGLGPVFATSTKKDAAPVLGLAQLAGLAAATSLPTVGIGGITPDNAGAVFAAGVDGVAVVSAICTAADPAAVTRELYALKGHTA</sequence>
<protein>
    <recommendedName>
        <fullName evidence="10">Thiamine-phosphate synthase</fullName>
        <shortName evidence="10">TP synthase</shortName>
        <shortName evidence="10">TPS</shortName>
        <ecNumber evidence="10">2.5.1.3</ecNumber>
    </recommendedName>
    <alternativeName>
        <fullName evidence="10">Thiamine-phosphate pyrophosphorylase</fullName>
        <shortName evidence="10">TMP pyrophosphorylase</shortName>
        <shortName evidence="10">TMP-PPase</shortName>
    </alternativeName>
</protein>